<dbReference type="InterPro" id="IPR035937">
    <property type="entry name" value="FPG_N"/>
</dbReference>
<evidence type="ECO:0000256" key="5">
    <source>
        <dbReference type="ARBA" id="ARBA00022723"/>
    </source>
</evidence>
<dbReference type="Pfam" id="PF01149">
    <property type="entry name" value="Fapy_DNA_glyco"/>
    <property type="match status" value="1"/>
</dbReference>
<dbReference type="Gene3D" id="1.10.8.50">
    <property type="match status" value="1"/>
</dbReference>
<dbReference type="GO" id="GO:0034039">
    <property type="term" value="F:8-oxo-7,8-dihydroguanine DNA N-glycosylase activity"/>
    <property type="evidence" value="ECO:0007669"/>
    <property type="project" value="TreeGrafter"/>
</dbReference>
<evidence type="ECO:0000256" key="3">
    <source>
        <dbReference type="ARBA" id="ARBA00009409"/>
    </source>
</evidence>
<reference evidence="19 20" key="1">
    <citation type="journal article" date="2016" name="Nat. Commun.">
        <title>Thousands of microbial genomes shed light on interconnected biogeochemical processes in an aquifer system.</title>
        <authorList>
            <person name="Anantharaman K."/>
            <person name="Brown C.T."/>
            <person name="Hug L.A."/>
            <person name="Sharon I."/>
            <person name="Castelle C.J."/>
            <person name="Probst A.J."/>
            <person name="Thomas B.C."/>
            <person name="Singh A."/>
            <person name="Wilkins M.J."/>
            <person name="Karaoz U."/>
            <person name="Brodie E.L."/>
            <person name="Williams K.H."/>
            <person name="Hubbard S.S."/>
            <person name="Banfield J.F."/>
        </authorList>
    </citation>
    <scope>NUCLEOTIDE SEQUENCE [LARGE SCALE GENOMIC DNA]</scope>
</reference>
<evidence type="ECO:0000256" key="2">
    <source>
        <dbReference type="ARBA" id="ARBA00001947"/>
    </source>
</evidence>
<keyword evidence="10" id="KW-0238">DNA-binding</keyword>
<evidence type="ECO:0000256" key="10">
    <source>
        <dbReference type="ARBA" id="ARBA00023125"/>
    </source>
</evidence>
<keyword evidence="9" id="KW-0862">Zinc</keyword>
<comment type="catalytic activity">
    <reaction evidence="15">
        <text>2'-deoxyribonucleotide-(2'-deoxyribose 5'-phosphate)-2'-deoxyribonucleotide-DNA = a 3'-end 2'-deoxyribonucleotide-(2,3-dehydro-2,3-deoxyribose 5'-phosphate)-DNA + a 5'-end 5'-phospho-2'-deoxyribonucleoside-DNA + H(+)</text>
        <dbReference type="Rhea" id="RHEA:66592"/>
        <dbReference type="Rhea" id="RHEA-COMP:13180"/>
        <dbReference type="Rhea" id="RHEA-COMP:16897"/>
        <dbReference type="Rhea" id="RHEA-COMP:17067"/>
        <dbReference type="ChEBI" id="CHEBI:15378"/>
        <dbReference type="ChEBI" id="CHEBI:136412"/>
        <dbReference type="ChEBI" id="CHEBI:157695"/>
        <dbReference type="ChEBI" id="CHEBI:167181"/>
        <dbReference type="EC" id="4.2.99.18"/>
    </reaction>
</comment>
<evidence type="ECO:0000256" key="16">
    <source>
        <dbReference type="PROSITE-ProRule" id="PRU00391"/>
    </source>
</evidence>
<evidence type="ECO:0000256" key="7">
    <source>
        <dbReference type="ARBA" id="ARBA00022771"/>
    </source>
</evidence>
<dbReference type="AlphaFoldDB" id="A0A1F4US33"/>
<dbReference type="InterPro" id="IPR012319">
    <property type="entry name" value="FPG_cat"/>
</dbReference>
<comment type="subunit">
    <text evidence="4">Monomer.</text>
</comment>
<dbReference type="CDD" id="cd08966">
    <property type="entry name" value="EcFpg-like_N"/>
    <property type="match status" value="1"/>
</dbReference>
<dbReference type="PROSITE" id="PS51066">
    <property type="entry name" value="ZF_FPG_2"/>
    <property type="match status" value="1"/>
</dbReference>
<evidence type="ECO:0000256" key="1">
    <source>
        <dbReference type="ARBA" id="ARBA00001668"/>
    </source>
</evidence>
<dbReference type="STRING" id="1802617.A2886_00480"/>
<keyword evidence="6" id="KW-0227">DNA damage</keyword>
<keyword evidence="14" id="KW-0326">Glycosidase</keyword>
<dbReference type="InterPro" id="IPR020629">
    <property type="entry name" value="FPG_Glyclase"/>
</dbReference>
<organism evidence="19 20">
    <name type="scientific">candidate division WWE3 bacterium RIFCSPHIGHO2_01_FULL_42_13</name>
    <dbReference type="NCBI Taxonomy" id="1802617"/>
    <lineage>
        <taxon>Bacteria</taxon>
        <taxon>Katanobacteria</taxon>
    </lineage>
</organism>
<dbReference type="SUPFAM" id="SSF81624">
    <property type="entry name" value="N-terminal domain of MutM-like DNA repair proteins"/>
    <property type="match status" value="1"/>
</dbReference>
<keyword evidence="13" id="KW-0511">Multifunctional enzyme</keyword>
<protein>
    <submittedName>
        <fullName evidence="19">DNA-formamidopyrimidine glycosylase</fullName>
    </submittedName>
</protein>
<dbReference type="GO" id="GO:0003684">
    <property type="term" value="F:damaged DNA binding"/>
    <property type="evidence" value="ECO:0007669"/>
    <property type="project" value="InterPro"/>
</dbReference>
<dbReference type="InterPro" id="IPR015886">
    <property type="entry name" value="H2TH_FPG"/>
</dbReference>
<name>A0A1F4US33_UNCKA</name>
<dbReference type="InterPro" id="IPR010979">
    <property type="entry name" value="Ribosomal_uS13-like_H2TH"/>
</dbReference>
<feature type="domain" description="Formamidopyrimidine-DNA glycosylase catalytic" evidence="18">
    <location>
        <begin position="2"/>
        <end position="117"/>
    </location>
</feature>
<evidence type="ECO:0000256" key="9">
    <source>
        <dbReference type="ARBA" id="ARBA00022833"/>
    </source>
</evidence>
<comment type="caution">
    <text evidence="19">The sequence shown here is derived from an EMBL/GenBank/DDBJ whole genome shotgun (WGS) entry which is preliminary data.</text>
</comment>
<dbReference type="InterPro" id="IPR000214">
    <property type="entry name" value="Znf_DNA_glyclase/AP_lyase"/>
</dbReference>
<keyword evidence="12" id="KW-0456">Lyase</keyword>
<dbReference type="PANTHER" id="PTHR22993">
    <property type="entry name" value="FORMAMIDOPYRIMIDINE-DNA GLYCOSYLASE"/>
    <property type="match status" value="1"/>
</dbReference>
<dbReference type="FunFam" id="1.10.8.50:FF:000003">
    <property type="entry name" value="Formamidopyrimidine-DNA glycosylase"/>
    <property type="match status" value="1"/>
</dbReference>
<evidence type="ECO:0000256" key="14">
    <source>
        <dbReference type="ARBA" id="ARBA00023295"/>
    </source>
</evidence>
<dbReference type="NCBIfam" id="NF002211">
    <property type="entry name" value="PRK01103.1"/>
    <property type="match status" value="1"/>
</dbReference>
<dbReference type="Gene3D" id="3.20.190.10">
    <property type="entry name" value="MutM-like, N-terminal"/>
    <property type="match status" value="1"/>
</dbReference>
<evidence type="ECO:0000256" key="6">
    <source>
        <dbReference type="ARBA" id="ARBA00022763"/>
    </source>
</evidence>
<evidence type="ECO:0000256" key="12">
    <source>
        <dbReference type="ARBA" id="ARBA00023239"/>
    </source>
</evidence>
<dbReference type="Proteomes" id="UP000176608">
    <property type="component" value="Unassembled WGS sequence"/>
</dbReference>
<evidence type="ECO:0000256" key="4">
    <source>
        <dbReference type="ARBA" id="ARBA00011245"/>
    </source>
</evidence>
<evidence type="ECO:0000313" key="20">
    <source>
        <dbReference type="Proteomes" id="UP000176608"/>
    </source>
</evidence>
<dbReference type="SUPFAM" id="SSF46946">
    <property type="entry name" value="S13-like H2TH domain"/>
    <property type="match status" value="1"/>
</dbReference>
<accession>A0A1F4US33</accession>
<evidence type="ECO:0000259" key="18">
    <source>
        <dbReference type="PROSITE" id="PS51068"/>
    </source>
</evidence>
<evidence type="ECO:0000256" key="13">
    <source>
        <dbReference type="ARBA" id="ARBA00023268"/>
    </source>
</evidence>
<keyword evidence="5" id="KW-0479">Metal-binding</keyword>
<dbReference type="Pfam" id="PF06831">
    <property type="entry name" value="H2TH"/>
    <property type="match status" value="1"/>
</dbReference>
<dbReference type="GO" id="GO:0006284">
    <property type="term" value="P:base-excision repair"/>
    <property type="evidence" value="ECO:0007669"/>
    <property type="project" value="InterPro"/>
</dbReference>
<comment type="cofactor">
    <cofactor evidence="2">
        <name>Zn(2+)</name>
        <dbReference type="ChEBI" id="CHEBI:29105"/>
    </cofactor>
</comment>
<dbReference type="SMART" id="SM01232">
    <property type="entry name" value="H2TH"/>
    <property type="match status" value="1"/>
</dbReference>
<comment type="similarity">
    <text evidence="3">Belongs to the FPG family.</text>
</comment>
<dbReference type="NCBIfam" id="TIGR00577">
    <property type="entry name" value="fpg"/>
    <property type="match status" value="1"/>
</dbReference>
<sequence>MPELPEVHTITSDLKKHILDAVVKKVEIKAGFSVSPSAGVFKKKLVGRKITDIHRVAKNILLGLDSGDFLVIHLAMTGRLLFRKTGFKADQWERVIFTLEKDGKIGELRYTDLRMFGKVKIINKAEYKTLQNKYGPDPITETFDHYRFLELLQNKRTNIKNALLDQTVISGIGNIYANDALWIAKIHPGTKTSDITPPMAKNLLAAIRGILNESIFNRGSTLDDKMYVDIFGKQGEHQNYFRIYGKAECPRCYIPVKFMKLNGRGTYFCENCQLKTDQESLL</sequence>
<dbReference type="GO" id="GO:0008270">
    <property type="term" value="F:zinc ion binding"/>
    <property type="evidence" value="ECO:0007669"/>
    <property type="project" value="UniProtKB-KW"/>
</dbReference>
<dbReference type="PANTHER" id="PTHR22993:SF9">
    <property type="entry name" value="FORMAMIDOPYRIMIDINE-DNA GLYCOSYLASE"/>
    <property type="match status" value="1"/>
</dbReference>
<evidence type="ECO:0000256" key="11">
    <source>
        <dbReference type="ARBA" id="ARBA00023204"/>
    </source>
</evidence>
<evidence type="ECO:0000256" key="15">
    <source>
        <dbReference type="ARBA" id="ARBA00044632"/>
    </source>
</evidence>
<keyword evidence="7 16" id="KW-0863">Zinc-finger</keyword>
<evidence type="ECO:0000256" key="8">
    <source>
        <dbReference type="ARBA" id="ARBA00022801"/>
    </source>
</evidence>
<keyword evidence="11" id="KW-0234">DNA repair</keyword>
<feature type="domain" description="FPG-type" evidence="17">
    <location>
        <begin position="242"/>
        <end position="274"/>
    </location>
</feature>
<dbReference type="EMBL" id="MEVA01000004">
    <property type="protein sequence ID" value="OGC47764.1"/>
    <property type="molecule type" value="Genomic_DNA"/>
</dbReference>
<evidence type="ECO:0000259" key="17">
    <source>
        <dbReference type="PROSITE" id="PS51066"/>
    </source>
</evidence>
<proteinExistence type="inferred from homology"/>
<keyword evidence="8" id="KW-0378">Hydrolase</keyword>
<comment type="catalytic activity">
    <reaction evidence="1">
        <text>Hydrolysis of DNA containing ring-opened 7-methylguanine residues, releasing 2,6-diamino-4-hydroxy-5-(N-methyl)formamidopyrimidine.</text>
        <dbReference type="EC" id="3.2.2.23"/>
    </reaction>
</comment>
<dbReference type="SMART" id="SM00898">
    <property type="entry name" value="Fapy_DNA_glyco"/>
    <property type="match status" value="1"/>
</dbReference>
<gene>
    <name evidence="19" type="ORF">A2886_00480</name>
</gene>
<dbReference type="PROSITE" id="PS51068">
    <property type="entry name" value="FPG_CAT"/>
    <property type="match status" value="1"/>
</dbReference>
<dbReference type="SUPFAM" id="SSF57716">
    <property type="entry name" value="Glucocorticoid receptor-like (DNA-binding domain)"/>
    <property type="match status" value="1"/>
</dbReference>
<evidence type="ECO:0000313" key="19">
    <source>
        <dbReference type="EMBL" id="OGC47764.1"/>
    </source>
</evidence>
<dbReference type="GO" id="GO:0140078">
    <property type="term" value="F:class I DNA-(apurinic or apyrimidinic site) endonuclease activity"/>
    <property type="evidence" value="ECO:0007669"/>
    <property type="project" value="UniProtKB-EC"/>
</dbReference>